<keyword evidence="8" id="KW-1185">Reference proteome</keyword>
<evidence type="ECO:0000259" key="6">
    <source>
        <dbReference type="PROSITE" id="PS50850"/>
    </source>
</evidence>
<feature type="transmembrane region" description="Helical" evidence="5">
    <location>
        <begin position="366"/>
        <end position="389"/>
    </location>
</feature>
<evidence type="ECO:0000256" key="1">
    <source>
        <dbReference type="ARBA" id="ARBA00004141"/>
    </source>
</evidence>
<feature type="transmembrane region" description="Helical" evidence="5">
    <location>
        <begin position="279"/>
        <end position="298"/>
    </location>
</feature>
<feature type="transmembrane region" description="Helical" evidence="5">
    <location>
        <begin position="97"/>
        <end position="120"/>
    </location>
</feature>
<protein>
    <submittedName>
        <fullName evidence="7">MFS family permease</fullName>
    </submittedName>
</protein>
<keyword evidence="2 5" id="KW-0812">Transmembrane</keyword>
<reference evidence="7 8" key="1">
    <citation type="submission" date="2024-06" db="EMBL/GenBank/DDBJ databases">
        <title>Genomic Encyclopedia of Type Strains, Phase IV (KMG-IV): sequencing the most valuable type-strain genomes for metagenomic binning, comparative biology and taxonomic classification.</title>
        <authorList>
            <person name="Goeker M."/>
        </authorList>
    </citation>
    <scope>NUCLEOTIDE SEQUENCE [LARGE SCALE GENOMIC DNA]</scope>
    <source>
        <strain evidence="7 8">DSM 105042</strain>
    </source>
</reference>
<dbReference type="SUPFAM" id="SSF103473">
    <property type="entry name" value="MFS general substrate transporter"/>
    <property type="match status" value="1"/>
</dbReference>
<dbReference type="InterPro" id="IPR020846">
    <property type="entry name" value="MFS_dom"/>
</dbReference>
<dbReference type="PANTHER" id="PTHR23546:SF1">
    <property type="entry name" value="MEMBRANE PROTEIN"/>
    <property type="match status" value="1"/>
</dbReference>
<organism evidence="7 8">
    <name type="scientific">Pseudorhizobium tarimense</name>
    <dbReference type="NCBI Taxonomy" id="1079109"/>
    <lineage>
        <taxon>Bacteria</taxon>
        <taxon>Pseudomonadati</taxon>
        <taxon>Pseudomonadota</taxon>
        <taxon>Alphaproteobacteria</taxon>
        <taxon>Hyphomicrobiales</taxon>
        <taxon>Rhizobiaceae</taxon>
        <taxon>Rhizobium/Agrobacterium group</taxon>
        <taxon>Pseudorhizobium</taxon>
    </lineage>
</organism>
<dbReference type="InterPro" id="IPR011701">
    <property type="entry name" value="MFS"/>
</dbReference>
<feature type="transmembrane region" description="Helical" evidence="5">
    <location>
        <begin position="336"/>
        <end position="360"/>
    </location>
</feature>
<sequence>MNRTKVVIAISIALSVLATTLILPILAPLIRELHLSVSQGGLMLSIGSIVMVIAAPFWGAVSDRFGRKAVIVAGFLGILTGYTLYTLVVVVGLSGGVAVTAVFVALTATRAFVGAFLSAVPAGAQALMADITDARDRSGGMAVIGAATGLGLIVGPAVSGFLVTGGITRPLFAAIVLCALGAVVSLFFLEATPVRKPSRIQKTSLFSASLRPWLVAGILLWVAIATVQISAGFYFQDRLGLRSNEASRMLSLALTLVGTAMFTVQFLQLRVLRFAPRVLVIAGAGLWIAGLLLLLSTADAASYYAAYALMGLASGFLLPGVMAGASLAVDHDSQGVAAGLVASSQGIGFIIGPAVSTALYEWDKALPFWLLAGLMALLAVKFAIIPLGVPRLGDAES</sequence>
<feature type="domain" description="Major facilitator superfamily (MFS) profile" evidence="6">
    <location>
        <begin position="4"/>
        <end position="391"/>
    </location>
</feature>
<evidence type="ECO:0000256" key="2">
    <source>
        <dbReference type="ARBA" id="ARBA00022692"/>
    </source>
</evidence>
<dbReference type="PROSITE" id="PS50850">
    <property type="entry name" value="MFS"/>
    <property type="match status" value="1"/>
</dbReference>
<proteinExistence type="predicted"/>
<feature type="transmembrane region" description="Helical" evidence="5">
    <location>
        <begin position="213"/>
        <end position="235"/>
    </location>
</feature>
<dbReference type="InterPro" id="IPR036259">
    <property type="entry name" value="MFS_trans_sf"/>
</dbReference>
<evidence type="ECO:0000313" key="8">
    <source>
        <dbReference type="Proteomes" id="UP001549031"/>
    </source>
</evidence>
<feature type="transmembrane region" description="Helical" evidence="5">
    <location>
        <begin position="247"/>
        <end position="267"/>
    </location>
</feature>
<evidence type="ECO:0000256" key="4">
    <source>
        <dbReference type="ARBA" id="ARBA00023136"/>
    </source>
</evidence>
<name>A0ABV2H6C6_9HYPH</name>
<dbReference type="Pfam" id="PF07690">
    <property type="entry name" value="MFS_1"/>
    <property type="match status" value="1"/>
</dbReference>
<feature type="transmembrane region" description="Helical" evidence="5">
    <location>
        <begin position="171"/>
        <end position="192"/>
    </location>
</feature>
<evidence type="ECO:0000313" key="7">
    <source>
        <dbReference type="EMBL" id="MET3586092.1"/>
    </source>
</evidence>
<comment type="caution">
    <text evidence="7">The sequence shown here is derived from an EMBL/GenBank/DDBJ whole genome shotgun (WGS) entry which is preliminary data.</text>
</comment>
<gene>
    <name evidence="7" type="ORF">ABID21_002207</name>
</gene>
<feature type="transmembrane region" description="Helical" evidence="5">
    <location>
        <begin position="42"/>
        <end position="62"/>
    </location>
</feature>
<feature type="transmembrane region" description="Helical" evidence="5">
    <location>
        <begin position="69"/>
        <end position="91"/>
    </location>
</feature>
<dbReference type="Proteomes" id="UP001549031">
    <property type="component" value="Unassembled WGS sequence"/>
</dbReference>
<evidence type="ECO:0000256" key="3">
    <source>
        <dbReference type="ARBA" id="ARBA00022989"/>
    </source>
</evidence>
<dbReference type="PRINTS" id="PR01035">
    <property type="entry name" value="TCRTETA"/>
</dbReference>
<keyword evidence="4 5" id="KW-0472">Membrane</keyword>
<feature type="transmembrane region" description="Helical" evidence="5">
    <location>
        <begin position="141"/>
        <end position="165"/>
    </location>
</feature>
<dbReference type="EMBL" id="JBEPLJ010000007">
    <property type="protein sequence ID" value="MET3586092.1"/>
    <property type="molecule type" value="Genomic_DNA"/>
</dbReference>
<evidence type="ECO:0000256" key="5">
    <source>
        <dbReference type="SAM" id="Phobius"/>
    </source>
</evidence>
<feature type="transmembrane region" description="Helical" evidence="5">
    <location>
        <begin position="7"/>
        <end position="30"/>
    </location>
</feature>
<comment type="subcellular location">
    <subcellularLocation>
        <location evidence="1">Membrane</location>
        <topology evidence="1">Multi-pass membrane protein</topology>
    </subcellularLocation>
</comment>
<keyword evidence="3 5" id="KW-1133">Transmembrane helix</keyword>
<dbReference type="PANTHER" id="PTHR23546">
    <property type="entry name" value="TRANSPORT PROTEIN"/>
    <property type="match status" value="1"/>
</dbReference>
<dbReference type="Gene3D" id="1.20.1250.20">
    <property type="entry name" value="MFS general substrate transporter like domains"/>
    <property type="match status" value="1"/>
</dbReference>
<dbReference type="RefSeq" id="WP_247243815.1">
    <property type="nucleotide sequence ID" value="NZ_JALJRA010000007.1"/>
</dbReference>
<accession>A0ABV2H6C6</accession>
<dbReference type="InterPro" id="IPR001958">
    <property type="entry name" value="Tet-R_TetA/multi-R_MdtG-like"/>
</dbReference>
<feature type="transmembrane region" description="Helical" evidence="5">
    <location>
        <begin position="304"/>
        <end position="329"/>
    </location>
</feature>